<gene>
    <name evidence="2" type="ORF">G6011_01172</name>
</gene>
<organism evidence="2 3">
    <name type="scientific">Alternaria panax</name>
    <dbReference type="NCBI Taxonomy" id="48097"/>
    <lineage>
        <taxon>Eukaryota</taxon>
        <taxon>Fungi</taxon>
        <taxon>Dikarya</taxon>
        <taxon>Ascomycota</taxon>
        <taxon>Pezizomycotina</taxon>
        <taxon>Dothideomycetes</taxon>
        <taxon>Pleosporomycetidae</taxon>
        <taxon>Pleosporales</taxon>
        <taxon>Pleosporineae</taxon>
        <taxon>Pleosporaceae</taxon>
        <taxon>Alternaria</taxon>
        <taxon>Alternaria sect. Panax</taxon>
    </lineage>
</organism>
<dbReference type="EMBL" id="JAANER010000001">
    <property type="protein sequence ID" value="KAG9196051.1"/>
    <property type="molecule type" value="Genomic_DNA"/>
</dbReference>
<evidence type="ECO:0000313" key="2">
    <source>
        <dbReference type="EMBL" id="KAG9196051.1"/>
    </source>
</evidence>
<feature type="compositionally biased region" description="Polar residues" evidence="1">
    <location>
        <begin position="330"/>
        <end position="356"/>
    </location>
</feature>
<feature type="compositionally biased region" description="Polar residues" evidence="1">
    <location>
        <begin position="416"/>
        <end position="433"/>
    </location>
</feature>
<dbReference type="InterPro" id="IPR021264">
    <property type="entry name" value="AFUB_079030/YDR124W-like"/>
</dbReference>
<keyword evidence="3" id="KW-1185">Reference proteome</keyword>
<dbReference type="PANTHER" id="PTHR36102:SF1">
    <property type="entry name" value="YDR124W-LIKE HELICAL BUNDLE DOMAIN-CONTAINING PROTEIN"/>
    <property type="match status" value="1"/>
</dbReference>
<proteinExistence type="predicted"/>
<dbReference type="AlphaFoldDB" id="A0AAD4IKJ0"/>
<feature type="compositionally biased region" description="Basic and acidic residues" evidence="1">
    <location>
        <begin position="14"/>
        <end position="25"/>
    </location>
</feature>
<evidence type="ECO:0000313" key="3">
    <source>
        <dbReference type="Proteomes" id="UP001199106"/>
    </source>
</evidence>
<protein>
    <submittedName>
        <fullName evidence="2">Uncharacterized protein</fullName>
    </submittedName>
</protein>
<evidence type="ECO:0000256" key="1">
    <source>
        <dbReference type="SAM" id="MobiDB-lite"/>
    </source>
</evidence>
<feature type="compositionally biased region" description="Basic and acidic residues" evidence="1">
    <location>
        <begin position="372"/>
        <end position="384"/>
    </location>
</feature>
<feature type="region of interest" description="Disordered" evidence="1">
    <location>
        <begin position="135"/>
        <end position="174"/>
    </location>
</feature>
<sequence length="563" mass="62510">MAKFRPVDPSVPPARDRQPMRKDDGAAVAADQFEDNPWAMVHGGDEGGRLLAASSQAVGATIKQDEPDEAVAVPTPIGCWKVISPDGREERVFKPIPGFEHLFSGPAQPRGVPRLADSPKAVATPAHQPVVPQVPATSRVDQMKKRKRNWFHASGRPRQASDDDDDEEHLGDGDVTVPTVKSYSFYIGNVEDVKSFFRRRLDELTMKPVRPIVTAWVKLLEPKRLTRYGPYHKKLPKEQPQQCLLTLAVDLMLQHRQIDVVKRTMDWATRLRTAAHYAVETTPPDQFSSSKGSAFSERMQERALGEIIPNLFDIALSYQEHLAKYALYEGTNNQDPGTGTRVTWQPLTRPPRQSSAPKKRLRRTKATPPLRVDNDADGSGHETEVDSTATESHLRREKKAQEPRLQMQASGREAVASQQQHMGPLSSATTPNGSFGHSIHALHLGDDMDLDVKATNHVPYHGQTRGQNNLHYNGPMRFSTTDPSYHHILQPQQVLGSFGVIPGSTCIYERPFSMFPAYQAQADISNFGSSAGFPYYHDMFTPSLFDGLPNMSSVGGLPEASHD</sequence>
<accession>A0AAD4IKJ0</accession>
<reference evidence="2" key="1">
    <citation type="submission" date="2021-07" db="EMBL/GenBank/DDBJ databases">
        <title>Genome Resource of American Ginseng Black Spot Pathogen Alternaria panax.</title>
        <authorList>
            <person name="Qiu C."/>
            <person name="Wang W."/>
            <person name="Liu Z."/>
        </authorList>
    </citation>
    <scope>NUCLEOTIDE SEQUENCE</scope>
    <source>
        <strain evidence="2">BNCC115425</strain>
    </source>
</reference>
<feature type="region of interest" description="Disordered" evidence="1">
    <location>
        <begin position="1"/>
        <end position="26"/>
    </location>
</feature>
<comment type="caution">
    <text evidence="2">The sequence shown here is derived from an EMBL/GenBank/DDBJ whole genome shotgun (WGS) entry which is preliminary data.</text>
</comment>
<feature type="region of interest" description="Disordered" evidence="1">
    <location>
        <begin position="330"/>
        <end position="433"/>
    </location>
</feature>
<dbReference type="Proteomes" id="UP001199106">
    <property type="component" value="Unassembled WGS sequence"/>
</dbReference>
<dbReference type="PANTHER" id="PTHR36102">
    <property type="entry name" value="CHROMOSOME 10, WHOLE GENOME SHOTGUN SEQUENCE"/>
    <property type="match status" value="1"/>
</dbReference>
<name>A0AAD4IKJ0_9PLEO</name>